<dbReference type="RefSeq" id="WP_010695266.1">
    <property type="nucleotide sequence ID" value="NZ_CP061007.1"/>
</dbReference>
<evidence type="ECO:0000313" key="2">
    <source>
        <dbReference type="Proteomes" id="UP000233786"/>
    </source>
</evidence>
<keyword evidence="2" id="KW-1185">Reference proteome</keyword>
<sequence length="145" mass="15119">MADAYSPGDLGSAVGFAGAGAALGAIAQQNDQLAQQVSSGQLRMNPGAANKAADVYEDEAYEVDRLAKQALALARVEGLGAYRSAQELASKFGQKATNGSTGAADLLGKLRDELLRKADLFRQAAKDYVATDERIGQDLQRGSQA</sequence>
<dbReference type="OrthoDB" id="3694254at2"/>
<name>A0A2N3XWY7_SACSN</name>
<reference evidence="1" key="1">
    <citation type="submission" date="2017-12" db="EMBL/GenBank/DDBJ databases">
        <title>Sequencing the genomes of 1000 Actinobacteria strains.</title>
        <authorList>
            <person name="Klenk H.-P."/>
        </authorList>
    </citation>
    <scope>NUCLEOTIDE SEQUENCE [LARGE SCALE GENOMIC DNA]</scope>
    <source>
        <strain evidence="1">DSM 44228</strain>
    </source>
</reference>
<dbReference type="STRING" id="994479.GCA_000194155_02581"/>
<accession>A0A2N3XWY7</accession>
<evidence type="ECO:0000313" key="1">
    <source>
        <dbReference type="EMBL" id="PKW15172.1"/>
    </source>
</evidence>
<dbReference type="AlphaFoldDB" id="A0A2N3XWY7"/>
<dbReference type="EMBL" id="PJNB01000001">
    <property type="protein sequence ID" value="PKW15172.1"/>
    <property type="molecule type" value="Genomic_DNA"/>
</dbReference>
<protein>
    <recommendedName>
        <fullName evidence="3">Excreted virulence factor EspC (Type VII ESX diderm)</fullName>
    </recommendedName>
</protein>
<gene>
    <name evidence="1" type="ORF">A8926_2860</name>
</gene>
<comment type="caution">
    <text evidence="1">The sequence shown here is derived from an EMBL/GenBank/DDBJ whole genome shotgun (WGS) entry which is preliminary data.</text>
</comment>
<evidence type="ECO:0008006" key="3">
    <source>
        <dbReference type="Google" id="ProtNLM"/>
    </source>
</evidence>
<dbReference type="Proteomes" id="UP000233786">
    <property type="component" value="Unassembled WGS sequence"/>
</dbReference>
<proteinExistence type="predicted"/>
<organism evidence="1 2">
    <name type="scientific">Saccharopolyspora spinosa</name>
    <dbReference type="NCBI Taxonomy" id="60894"/>
    <lineage>
        <taxon>Bacteria</taxon>
        <taxon>Bacillati</taxon>
        <taxon>Actinomycetota</taxon>
        <taxon>Actinomycetes</taxon>
        <taxon>Pseudonocardiales</taxon>
        <taxon>Pseudonocardiaceae</taxon>
        <taxon>Saccharopolyspora</taxon>
    </lineage>
</organism>